<protein>
    <submittedName>
        <fullName evidence="2">Uncharacterized protein</fullName>
    </submittedName>
</protein>
<evidence type="ECO:0000256" key="1">
    <source>
        <dbReference type="SAM" id="MobiDB-lite"/>
    </source>
</evidence>
<reference evidence="2 3" key="1">
    <citation type="submission" date="2014-11" db="EMBL/GenBank/DDBJ databases">
        <authorList>
            <person name="Wibberg Daniel"/>
        </authorList>
    </citation>
    <scope>NUCLEOTIDE SEQUENCE [LARGE SCALE GENOMIC DNA]</scope>
    <source>
        <strain evidence="2">Rhizoctonia solani AG1-IB 7/3/14</strain>
    </source>
</reference>
<evidence type="ECO:0000313" key="2">
    <source>
        <dbReference type="EMBL" id="CEL54937.1"/>
    </source>
</evidence>
<accession>A0A0B7FFF5</accession>
<dbReference type="EMBL" id="LN679118">
    <property type="protein sequence ID" value="CEL54937.1"/>
    <property type="molecule type" value="Genomic_DNA"/>
</dbReference>
<name>A0A0B7FFF5_THACB</name>
<feature type="region of interest" description="Disordered" evidence="1">
    <location>
        <begin position="53"/>
        <end position="82"/>
    </location>
</feature>
<evidence type="ECO:0000313" key="3">
    <source>
        <dbReference type="Proteomes" id="UP000059188"/>
    </source>
</evidence>
<keyword evidence="3" id="KW-1185">Reference proteome</keyword>
<gene>
    <name evidence="2" type="ORF">RSOLAG1IB_07429</name>
</gene>
<proteinExistence type="predicted"/>
<dbReference type="AlphaFoldDB" id="A0A0B7FFF5"/>
<organism evidence="2 3">
    <name type="scientific">Thanatephorus cucumeris (strain AG1-IB / isolate 7/3/14)</name>
    <name type="common">Lettuce bottom rot fungus</name>
    <name type="synonym">Rhizoctonia solani</name>
    <dbReference type="NCBI Taxonomy" id="1108050"/>
    <lineage>
        <taxon>Eukaryota</taxon>
        <taxon>Fungi</taxon>
        <taxon>Dikarya</taxon>
        <taxon>Basidiomycota</taxon>
        <taxon>Agaricomycotina</taxon>
        <taxon>Agaricomycetes</taxon>
        <taxon>Cantharellales</taxon>
        <taxon>Ceratobasidiaceae</taxon>
        <taxon>Rhizoctonia</taxon>
        <taxon>Rhizoctonia solani AG-1</taxon>
    </lineage>
</organism>
<sequence length="82" mass="8817">MHTSLLGSARDLAMSLGALVQSERSFPSLVRGEGPTEHLYDYLSLTGLGMRSDASTARRDPYNTPGTEQLLVGQPDKSPSSH</sequence>
<dbReference type="Proteomes" id="UP000059188">
    <property type="component" value="Unassembled WGS sequence"/>
</dbReference>